<name>A0A5A7PUR6_STRAF</name>
<comment type="caution">
    <text evidence="1">The sequence shown here is derived from an EMBL/GenBank/DDBJ whole genome shotgun (WGS) entry which is preliminary data.</text>
</comment>
<gene>
    <name evidence="1" type="ORF">STAS_12187</name>
</gene>
<dbReference type="EMBL" id="BKCP01005039">
    <property type="protein sequence ID" value="GER35877.1"/>
    <property type="molecule type" value="Genomic_DNA"/>
</dbReference>
<dbReference type="AlphaFoldDB" id="A0A5A7PUR6"/>
<evidence type="ECO:0000313" key="2">
    <source>
        <dbReference type="Proteomes" id="UP000325081"/>
    </source>
</evidence>
<sequence length="152" mass="16807">MGLDLRLENGYLALGGLVRRRLRTIPLAFTGNYNIAAFQFSRRSSPGPLLPPHLLPRGLDLGVHGSPQRVHQVGPPIPNSAGFRRFGKLSCAYPHGACTLPGRRHTRRSAACLYLIELIEQVFLHTDEPSGSRTGPDGIQFDSWQLEKIESK</sequence>
<feature type="non-terminal residue" evidence="1">
    <location>
        <position position="152"/>
    </location>
</feature>
<dbReference type="Proteomes" id="UP000325081">
    <property type="component" value="Unassembled WGS sequence"/>
</dbReference>
<reference evidence="2" key="1">
    <citation type="journal article" date="2019" name="Curr. Biol.">
        <title>Genome Sequence of Striga asiatica Provides Insight into the Evolution of Plant Parasitism.</title>
        <authorList>
            <person name="Yoshida S."/>
            <person name="Kim S."/>
            <person name="Wafula E.K."/>
            <person name="Tanskanen J."/>
            <person name="Kim Y.M."/>
            <person name="Honaas L."/>
            <person name="Yang Z."/>
            <person name="Spallek T."/>
            <person name="Conn C.E."/>
            <person name="Ichihashi Y."/>
            <person name="Cheong K."/>
            <person name="Cui S."/>
            <person name="Der J.P."/>
            <person name="Gundlach H."/>
            <person name="Jiao Y."/>
            <person name="Hori C."/>
            <person name="Ishida J.K."/>
            <person name="Kasahara H."/>
            <person name="Kiba T."/>
            <person name="Kim M.S."/>
            <person name="Koo N."/>
            <person name="Laohavisit A."/>
            <person name="Lee Y.H."/>
            <person name="Lumba S."/>
            <person name="McCourt P."/>
            <person name="Mortimer J.C."/>
            <person name="Mutuku J.M."/>
            <person name="Nomura T."/>
            <person name="Sasaki-Sekimoto Y."/>
            <person name="Seto Y."/>
            <person name="Wang Y."/>
            <person name="Wakatake T."/>
            <person name="Sakakibara H."/>
            <person name="Demura T."/>
            <person name="Yamaguchi S."/>
            <person name="Yoneyama K."/>
            <person name="Manabe R.I."/>
            <person name="Nelson D.C."/>
            <person name="Schulman A.H."/>
            <person name="Timko M.P."/>
            <person name="dePamphilis C.W."/>
            <person name="Choi D."/>
            <person name="Shirasu K."/>
        </authorList>
    </citation>
    <scope>NUCLEOTIDE SEQUENCE [LARGE SCALE GENOMIC DNA]</scope>
    <source>
        <strain evidence="2">cv. UVA1</strain>
    </source>
</reference>
<proteinExistence type="predicted"/>
<protein>
    <submittedName>
        <fullName evidence="1">Cytochrome P450</fullName>
    </submittedName>
</protein>
<keyword evidence="2" id="KW-1185">Reference proteome</keyword>
<accession>A0A5A7PUR6</accession>
<organism evidence="1 2">
    <name type="scientific">Striga asiatica</name>
    <name type="common">Asiatic witchweed</name>
    <name type="synonym">Buchnera asiatica</name>
    <dbReference type="NCBI Taxonomy" id="4170"/>
    <lineage>
        <taxon>Eukaryota</taxon>
        <taxon>Viridiplantae</taxon>
        <taxon>Streptophyta</taxon>
        <taxon>Embryophyta</taxon>
        <taxon>Tracheophyta</taxon>
        <taxon>Spermatophyta</taxon>
        <taxon>Magnoliopsida</taxon>
        <taxon>eudicotyledons</taxon>
        <taxon>Gunneridae</taxon>
        <taxon>Pentapetalae</taxon>
        <taxon>asterids</taxon>
        <taxon>lamiids</taxon>
        <taxon>Lamiales</taxon>
        <taxon>Orobanchaceae</taxon>
        <taxon>Buchnereae</taxon>
        <taxon>Striga</taxon>
    </lineage>
</organism>
<evidence type="ECO:0000313" key="1">
    <source>
        <dbReference type="EMBL" id="GER35877.1"/>
    </source>
</evidence>